<evidence type="ECO:0000313" key="4">
    <source>
        <dbReference type="Proteomes" id="UP001499951"/>
    </source>
</evidence>
<reference evidence="3 4" key="1">
    <citation type="journal article" date="2019" name="Int. J. Syst. Evol. Microbiol.">
        <title>The Global Catalogue of Microorganisms (GCM) 10K type strain sequencing project: providing services to taxonomists for standard genome sequencing and annotation.</title>
        <authorList>
            <consortium name="The Broad Institute Genomics Platform"/>
            <consortium name="The Broad Institute Genome Sequencing Center for Infectious Disease"/>
            <person name="Wu L."/>
            <person name="Ma J."/>
        </authorList>
    </citation>
    <scope>NUCLEOTIDE SEQUENCE [LARGE SCALE GENOMIC DNA]</scope>
    <source>
        <strain evidence="3 4">JCM 15089</strain>
    </source>
</reference>
<name>A0ABN1F7Y7_9PROT</name>
<organism evidence="3 4">
    <name type="scientific">Rhizomicrobium electricum</name>
    <dbReference type="NCBI Taxonomy" id="480070"/>
    <lineage>
        <taxon>Bacteria</taxon>
        <taxon>Pseudomonadati</taxon>
        <taxon>Pseudomonadota</taxon>
        <taxon>Alphaproteobacteria</taxon>
        <taxon>Micropepsales</taxon>
        <taxon>Micropepsaceae</taxon>
        <taxon>Rhizomicrobium</taxon>
    </lineage>
</organism>
<keyword evidence="4" id="KW-1185">Reference proteome</keyword>
<dbReference type="NCBIfam" id="NF033537">
    <property type="entry name" value="lasso_biosyn_B2"/>
    <property type="match status" value="1"/>
</dbReference>
<comment type="caution">
    <text evidence="3">The sequence shown here is derived from an EMBL/GenBank/DDBJ whole genome shotgun (WGS) entry which is preliminary data.</text>
</comment>
<dbReference type="EMBL" id="BAAADD010000011">
    <property type="protein sequence ID" value="GAA0584633.1"/>
    <property type="molecule type" value="Genomic_DNA"/>
</dbReference>
<evidence type="ECO:0000256" key="1">
    <source>
        <dbReference type="SAM" id="Phobius"/>
    </source>
</evidence>
<gene>
    <name evidence="3" type="ORF">GCM10008942_36930</name>
</gene>
<dbReference type="InterPro" id="IPR053521">
    <property type="entry name" value="McjB-like"/>
</dbReference>
<evidence type="ECO:0000313" key="3">
    <source>
        <dbReference type="EMBL" id="GAA0584633.1"/>
    </source>
</evidence>
<evidence type="ECO:0000259" key="2">
    <source>
        <dbReference type="Pfam" id="PF13471"/>
    </source>
</evidence>
<feature type="transmembrane region" description="Helical" evidence="1">
    <location>
        <begin position="7"/>
        <end position="28"/>
    </location>
</feature>
<sequence length="140" mass="15435">MIAKIRYWLGAAETVPTLAIAWALVFVVPFRWTARWFGGAVAPSMQMAMSERRIANARYVARRLQRVAAHMPWRTTCLVRAIAGALMLKRRGIPSTIRFGVNRADGGLSAHAWLLVGDTIVLGGEIAPEYQPLADMGDKS</sequence>
<keyword evidence="1" id="KW-0472">Membrane</keyword>
<dbReference type="Pfam" id="PF13471">
    <property type="entry name" value="Transglut_core3"/>
    <property type="match status" value="1"/>
</dbReference>
<keyword evidence="1" id="KW-1133">Transmembrane helix</keyword>
<dbReference type="RefSeq" id="WP_166929094.1">
    <property type="nucleotide sequence ID" value="NZ_BAAADD010000011.1"/>
</dbReference>
<protein>
    <submittedName>
        <fullName evidence="3">Lasso peptide biosynthesis B2 protein</fullName>
    </submittedName>
</protein>
<dbReference type="Proteomes" id="UP001499951">
    <property type="component" value="Unassembled WGS sequence"/>
</dbReference>
<accession>A0ABN1F7Y7</accession>
<proteinExistence type="predicted"/>
<feature type="domain" description="Microcin J25-processing protein McjB C-terminal" evidence="2">
    <location>
        <begin position="25"/>
        <end position="133"/>
    </location>
</feature>
<dbReference type="InterPro" id="IPR032708">
    <property type="entry name" value="McjB_C"/>
</dbReference>
<keyword evidence="1" id="KW-0812">Transmembrane</keyword>